<dbReference type="InParanoid" id="Q8EVA2"/>
<reference evidence="2 3" key="1">
    <citation type="journal article" date="2002" name="Nucleic Acids Res.">
        <title>The complete genomic sequence of Mycoplasma penetrans, an intracellular bacterial pathogen in humans.</title>
        <authorList>
            <person name="Sasaki Y."/>
            <person name="Ishikawa J."/>
            <person name="Yamashita A."/>
            <person name="Oshima K."/>
            <person name="Kenri T."/>
            <person name="Furuya K."/>
            <person name="Yoshino C."/>
            <person name="Horino A."/>
            <person name="Shiba T."/>
            <person name="Sasaki T."/>
            <person name="Hattori M."/>
        </authorList>
    </citation>
    <scope>NUCLEOTIDE SEQUENCE [LARGE SCALE GENOMIC DNA]</scope>
    <source>
        <strain evidence="2 3">HF-2</strain>
    </source>
</reference>
<protein>
    <submittedName>
        <fullName evidence="2">P35 lipoprotein homolog</fullName>
    </submittedName>
</protein>
<name>Q8EVA2_MALP2</name>
<dbReference type="EMBL" id="BA000026">
    <property type="protein sequence ID" value="BAC44456.1"/>
    <property type="molecule type" value="Genomic_DNA"/>
</dbReference>
<dbReference type="RefSeq" id="WP_011077486.1">
    <property type="nucleotide sequence ID" value="NC_004432.1"/>
</dbReference>
<dbReference type="InterPro" id="IPR011653">
    <property type="entry name" value="Lipoprotein_p35"/>
</dbReference>
<dbReference type="Pfam" id="PF07668">
    <property type="entry name" value="MpPF1"/>
    <property type="match status" value="1"/>
</dbReference>
<accession>Q8EVA2</accession>
<gene>
    <name evidence="2" type="ordered locus">MYPE6640</name>
</gene>
<keyword evidence="3" id="KW-1185">Reference proteome</keyword>
<keyword evidence="2" id="KW-0449">Lipoprotein</keyword>
<keyword evidence="1" id="KW-0732">Signal</keyword>
<dbReference type="AlphaFoldDB" id="Q8EVA2"/>
<evidence type="ECO:0000313" key="3">
    <source>
        <dbReference type="Proteomes" id="UP000002522"/>
    </source>
</evidence>
<dbReference type="KEGG" id="mpe:MYPE6640"/>
<evidence type="ECO:0000256" key="1">
    <source>
        <dbReference type="SAM" id="SignalP"/>
    </source>
</evidence>
<dbReference type="HOGENOM" id="CLU_040028_0_0_14"/>
<dbReference type="PROSITE" id="PS51257">
    <property type="entry name" value="PROKAR_LIPOPROTEIN"/>
    <property type="match status" value="1"/>
</dbReference>
<organism evidence="2 3">
    <name type="scientific">Malacoplasma penetrans (strain HF-2)</name>
    <name type="common">Mycoplasma penetrans</name>
    <dbReference type="NCBI Taxonomy" id="272633"/>
    <lineage>
        <taxon>Bacteria</taxon>
        <taxon>Bacillati</taxon>
        <taxon>Mycoplasmatota</taxon>
        <taxon>Mycoplasmoidales</taxon>
        <taxon>Mycoplasmoidaceae</taxon>
        <taxon>Malacoplasma</taxon>
    </lineage>
</organism>
<dbReference type="Proteomes" id="UP000002522">
    <property type="component" value="Chromosome"/>
</dbReference>
<sequence length="388" mass="41733">MKIKKIKLLKALALTGAFGIVATVPVIVSACSSTNNGGNNQGGGSGGTTQTEKITPELNEKVSLGGSLKDIYDSTGTKKTNELIAEEIKANINSVFKNGEKLAAESDLKITVNGNFPETLSNWKDLPYLDSSETADNATADKSWSATASLNKVLYPTTSKQIDIKSLDDLYTKLDEATIKAALKEGGVTTTETSKSFTIKNRPGLTNDDLIHVNVEETKSDDTKVQHDLQIPTSDINLVVSDLTVKVEGQNIETTENTKTTTEFDFNIGIDTTTHYNQGSETSTAQTEDAVKVEQVLKDLKLATADGNNTKLDNEALIKALGVYTVTFSLDDAKVTKDSVQSRAPVDTKYTVTLKATPNKDSNNTYVWDDGTSDAKDITFPVTIKIGS</sequence>
<evidence type="ECO:0000313" key="2">
    <source>
        <dbReference type="EMBL" id="BAC44456.1"/>
    </source>
</evidence>
<feature type="signal peptide" evidence="1">
    <location>
        <begin position="1"/>
        <end position="22"/>
    </location>
</feature>
<dbReference type="GO" id="GO:0016020">
    <property type="term" value="C:membrane"/>
    <property type="evidence" value="ECO:0007669"/>
    <property type="project" value="InterPro"/>
</dbReference>
<feature type="chain" id="PRO_5004305842" evidence="1">
    <location>
        <begin position="23"/>
        <end position="388"/>
    </location>
</feature>
<proteinExistence type="predicted"/>